<gene>
    <name evidence="2" type="ORF">SEMRO_3047_G342790.1</name>
</gene>
<feature type="compositionally biased region" description="Low complexity" evidence="1">
    <location>
        <begin position="35"/>
        <end position="44"/>
    </location>
</feature>
<dbReference type="EMBL" id="CAICTM010003045">
    <property type="protein sequence ID" value="CAB9530798.1"/>
    <property type="molecule type" value="Genomic_DNA"/>
</dbReference>
<dbReference type="Proteomes" id="UP001153069">
    <property type="component" value="Unassembled WGS sequence"/>
</dbReference>
<accession>A0A9N8HXD7</accession>
<evidence type="ECO:0000313" key="2">
    <source>
        <dbReference type="EMBL" id="CAB9530798.1"/>
    </source>
</evidence>
<proteinExistence type="predicted"/>
<comment type="caution">
    <text evidence="2">The sequence shown here is derived from an EMBL/GenBank/DDBJ whole genome shotgun (WGS) entry which is preliminary data.</text>
</comment>
<feature type="region of interest" description="Disordered" evidence="1">
    <location>
        <begin position="1"/>
        <end position="56"/>
    </location>
</feature>
<reference evidence="2" key="1">
    <citation type="submission" date="2020-06" db="EMBL/GenBank/DDBJ databases">
        <authorList>
            <consortium name="Plant Systems Biology data submission"/>
        </authorList>
    </citation>
    <scope>NUCLEOTIDE SEQUENCE</scope>
    <source>
        <strain evidence="2">D6</strain>
    </source>
</reference>
<dbReference type="AlphaFoldDB" id="A0A9N8HXD7"/>
<name>A0A9N8HXD7_9STRA</name>
<evidence type="ECO:0000313" key="3">
    <source>
        <dbReference type="Proteomes" id="UP001153069"/>
    </source>
</evidence>
<keyword evidence="3" id="KW-1185">Reference proteome</keyword>
<organism evidence="2 3">
    <name type="scientific">Seminavis robusta</name>
    <dbReference type="NCBI Taxonomy" id="568900"/>
    <lineage>
        <taxon>Eukaryota</taxon>
        <taxon>Sar</taxon>
        <taxon>Stramenopiles</taxon>
        <taxon>Ochrophyta</taxon>
        <taxon>Bacillariophyta</taxon>
        <taxon>Bacillariophyceae</taxon>
        <taxon>Bacillariophycidae</taxon>
        <taxon>Naviculales</taxon>
        <taxon>Naviculaceae</taxon>
        <taxon>Seminavis</taxon>
    </lineage>
</organism>
<feature type="compositionally biased region" description="Basic and acidic residues" evidence="1">
    <location>
        <begin position="7"/>
        <end position="16"/>
    </location>
</feature>
<protein>
    <submittedName>
        <fullName evidence="2">Uncharacterized protein</fullName>
    </submittedName>
</protein>
<evidence type="ECO:0000256" key="1">
    <source>
        <dbReference type="SAM" id="MobiDB-lite"/>
    </source>
</evidence>
<sequence length="445" mass="51192">MIVQEEEEKKEGHQDQEQSSVEETVEDEEAGWESTTPVPVVTKRTPPKRLAIVPDTPTTANTTMMSIDSQVYDDDTTAVADNRGGTVQSVGASSMDLVSANSWLSHNHYIEDDPFLEESDESSAGNWEPILDPDLEEEEEQENQTITLFPTAPQSQEIQDYDVEVEIDLESAILPLLQEKSTMPYQNRQARSAAAAVTATSSSTDKSKQDTGKNRFTKILVINVIVTILMATGILDVDDLLSRPIFSFTHYQNNYNPDQPHLASFLFLQRDRGNSSTIPTRQQRTLRRNTRRTVKSHETTVTTQKREYQNSTFARHTPWLEDLHNDEEPQFQGLLRTDSIFFKISTNTHNTRRRHPRHSWRMTRIGPNGYRRCEDMPLSNKNNGRRLSCCYGEFYRNSTRSSILRCEDTRNWHNSSNSSVSCKWQEPCWCRKRKRRSIPRAIRDD</sequence>